<proteinExistence type="predicted"/>
<dbReference type="Proteomes" id="UP000095286">
    <property type="component" value="Unplaced"/>
</dbReference>
<protein>
    <submittedName>
        <fullName evidence="2">Tubulin--tyrosine ligase-like protein 9</fullName>
    </submittedName>
</protein>
<name>A0AC35U304_9BILA</name>
<reference evidence="2" key="1">
    <citation type="submission" date="2016-11" db="UniProtKB">
        <authorList>
            <consortium name="WormBaseParasite"/>
        </authorList>
    </citation>
    <scope>IDENTIFICATION</scope>
    <source>
        <strain evidence="2">KR3021</strain>
    </source>
</reference>
<organism evidence="1 2">
    <name type="scientific">Rhabditophanes sp. KR3021</name>
    <dbReference type="NCBI Taxonomy" id="114890"/>
    <lineage>
        <taxon>Eukaryota</taxon>
        <taxon>Metazoa</taxon>
        <taxon>Ecdysozoa</taxon>
        <taxon>Nematoda</taxon>
        <taxon>Chromadorea</taxon>
        <taxon>Rhabditida</taxon>
        <taxon>Tylenchina</taxon>
        <taxon>Panagrolaimomorpha</taxon>
        <taxon>Strongyloidoidea</taxon>
        <taxon>Alloionematidae</taxon>
        <taxon>Rhabditophanes</taxon>
    </lineage>
</organism>
<evidence type="ECO:0000313" key="2">
    <source>
        <dbReference type="WBParaSite" id="RSKR_0000691000.1"/>
    </source>
</evidence>
<dbReference type="WBParaSite" id="RSKR_0000691000.1">
    <property type="protein sequence ID" value="RSKR_0000691000.1"/>
    <property type="gene ID" value="RSKR_0000691000"/>
</dbReference>
<accession>A0AC35U304</accession>
<evidence type="ECO:0000313" key="1">
    <source>
        <dbReference type="Proteomes" id="UP000095286"/>
    </source>
</evidence>
<sequence length="888" mass="102967">MKFKIIKSWISSCETKVYWKCALVNTIHEVLTNRPNWHSTQSESWNFYWVNREWMNTIYDKHKFKDGQLINHFKNDYELTRKDNLIKNLKKGKKIPELANGLNFVPVSYVLPVEWHLFVEEFRKYNSNTIWIMKPVAGAQGKGIFLFKKLKEIIEWKKKDPHSTEAEPLPYVVQMYISHPCLIGGKKFDIRLYVLVTSFRPLTVWVHREGFARFSHAKYDLSTYENAYVHLTNVAIAKTAGDFDPERGLKWSLHKLLRYLTAIHGDEIVTGVMNDIAWIFINSLRSVQPLIIQDKHCFELYGYDILIDSNLKAWLLEVNASPSLTPSSQDDFEMKYRVLNHMLNVLDLEKRLNGGESQIDGFDILVNNNEVVYKSSFVSSEMGNVFEPKLNIKIEDNLHHSLADEKRLENITVVPGSSKRLTEYLMNNHNMNAPPDGTIHVEYELELVHILGIDELKQTMTVLVYVDERWTDPSLAWNPADYGGIEKTWIPTQHIWSPDIIVFNLVSASRLQHENLLSNIRSTVVLFANGTVESSKPEIFCFSCTLNIRNFPLDDQLCNLEVASWAYSWDKIRLKPHVEHSLEHYTQNEEWHLLNISVHESEYEHEGMVVSEILYAITVRRKPLFYMVTLTFPSYVMCAISVVGLFARFSTTGEREERFTLGVTAILTMAVLSLVVSEKVPHSSTSVPLLVTYFLFNMVTVSLAAMSTGFVMKVHRLGRSGKEPPAWLLKVFFLKVATKIPLITKSKRNSYKKKTILVTEDCVHSNNVMLKNSDQDDTKNLICNIKNGLNFFPEQCYGYPKSNFPLDDEFLSKKISSLEQTVFRLNDLYNDLQSEFGDFEWQEQNLKNNKISKEYNGYVRISERLDWFLMCFFLFLVTVPVIILFSLM</sequence>